<evidence type="ECO:0000313" key="5">
    <source>
        <dbReference type="Proteomes" id="UP000318582"/>
    </source>
</evidence>
<dbReference type="PANTHER" id="PTHR12226">
    <property type="entry name" value="MANNOSE-P-DOLICHOL UTILIZATION DEFECT 1 LEC35 -RELATED"/>
    <property type="match status" value="1"/>
</dbReference>
<keyword evidence="3" id="KW-0472">Membrane</keyword>
<keyword evidence="3" id="KW-1133">Transmembrane helix</keyword>
<dbReference type="PANTHER" id="PTHR12226:SF2">
    <property type="entry name" value="MANNOSE-P-DOLICHOL UTILIZATION DEFECT 1 PROTEIN"/>
    <property type="match status" value="1"/>
</dbReference>
<sequence length="119" mass="13394">MRSPTLEFDTANECIKLFISKLLDFGIVLDGITLKVPQILKIHILLAYNFRSGNPFSTYGEMGFTTLQKVVILFLLLSYSKNLSGLLAFLVVYAATSVPLFNPDIVSADLLRNFQWQQC</sequence>
<evidence type="ECO:0000313" key="4">
    <source>
        <dbReference type="EMBL" id="TPX55512.1"/>
    </source>
</evidence>
<keyword evidence="5" id="KW-1185">Reference proteome</keyword>
<keyword evidence="3" id="KW-0812">Transmembrane</keyword>
<keyword evidence="2" id="KW-0677">Repeat</keyword>
<gene>
    <name evidence="4" type="ORF">PhCBS80983_g05257</name>
</gene>
<feature type="transmembrane region" description="Helical" evidence="3">
    <location>
        <begin position="70"/>
        <end position="95"/>
    </location>
</feature>
<dbReference type="InterPro" id="IPR016817">
    <property type="entry name" value="MannP-dilichol_defect-1"/>
</dbReference>
<reference evidence="4 5" key="1">
    <citation type="journal article" date="2019" name="Sci. Rep.">
        <title>Comparative genomics of chytrid fungi reveal insights into the obligate biotrophic and pathogenic lifestyle of Synchytrium endobioticum.</title>
        <authorList>
            <person name="van de Vossenberg B.T.L.H."/>
            <person name="Warris S."/>
            <person name="Nguyen H.D.T."/>
            <person name="van Gent-Pelzer M.P.E."/>
            <person name="Joly D.L."/>
            <person name="van de Geest H.C."/>
            <person name="Bonants P.J.M."/>
            <person name="Smith D.S."/>
            <person name="Levesque C.A."/>
            <person name="van der Lee T.A.J."/>
        </authorList>
    </citation>
    <scope>NUCLEOTIDE SEQUENCE [LARGE SCALE GENOMIC DNA]</scope>
    <source>
        <strain evidence="4 5">CBS 809.83</strain>
    </source>
</reference>
<dbReference type="EMBL" id="QEAQ01000106">
    <property type="protein sequence ID" value="TPX55512.1"/>
    <property type="molecule type" value="Genomic_DNA"/>
</dbReference>
<keyword evidence="1" id="KW-0813">Transport</keyword>
<organism evidence="4 5">
    <name type="scientific">Powellomyces hirtus</name>
    <dbReference type="NCBI Taxonomy" id="109895"/>
    <lineage>
        <taxon>Eukaryota</taxon>
        <taxon>Fungi</taxon>
        <taxon>Fungi incertae sedis</taxon>
        <taxon>Chytridiomycota</taxon>
        <taxon>Chytridiomycota incertae sedis</taxon>
        <taxon>Chytridiomycetes</taxon>
        <taxon>Spizellomycetales</taxon>
        <taxon>Powellomycetaceae</taxon>
        <taxon>Powellomyces</taxon>
    </lineage>
</organism>
<protein>
    <submittedName>
        <fullName evidence="4">Uncharacterized protein</fullName>
    </submittedName>
</protein>
<evidence type="ECO:0000256" key="1">
    <source>
        <dbReference type="ARBA" id="ARBA00022448"/>
    </source>
</evidence>
<evidence type="ECO:0000256" key="2">
    <source>
        <dbReference type="ARBA" id="ARBA00022737"/>
    </source>
</evidence>
<name>A0A507DW30_9FUNG</name>
<dbReference type="Proteomes" id="UP000318582">
    <property type="component" value="Unassembled WGS sequence"/>
</dbReference>
<accession>A0A507DW30</accession>
<comment type="caution">
    <text evidence="4">The sequence shown here is derived from an EMBL/GenBank/DDBJ whole genome shotgun (WGS) entry which is preliminary data.</text>
</comment>
<proteinExistence type="predicted"/>
<evidence type="ECO:0000256" key="3">
    <source>
        <dbReference type="SAM" id="Phobius"/>
    </source>
</evidence>
<dbReference type="AlphaFoldDB" id="A0A507DW30"/>